<dbReference type="SMART" id="SM00154">
    <property type="entry name" value="ZnF_AN1"/>
    <property type="match status" value="1"/>
</dbReference>
<keyword evidence="7" id="KW-1185">Reference proteome</keyword>
<dbReference type="PANTHER" id="PTHR10634:SF149">
    <property type="entry name" value="AN1-TYPE DOMAIN-CONTAINING PROTEIN-RELATED"/>
    <property type="match status" value="1"/>
</dbReference>
<dbReference type="Pfam" id="PF01428">
    <property type="entry name" value="zf-AN1"/>
    <property type="match status" value="1"/>
</dbReference>
<gene>
    <name evidence="6" type="ORF">MSPICULIGERA_LOCUS18998</name>
</gene>
<dbReference type="InterPro" id="IPR035896">
    <property type="entry name" value="AN1-like_Znf"/>
</dbReference>
<dbReference type="AlphaFoldDB" id="A0AA36G9T0"/>
<dbReference type="InterPro" id="IPR000058">
    <property type="entry name" value="Znf_AN1"/>
</dbReference>
<sequence>MQKVSRGSAPCRNGCGKQADEECDGHCKNCYNTLMAPVQKYLDLETDEERVINPFTGEIEGAFENVVGTSTETNYQPIPEAITTKVVNRCGVCKKRVGLLGFICLCGGQYCVSHRYDSAHDCKVDYQTLEREKLRKAMPKFTIEKIQKL</sequence>
<organism evidence="6 7">
    <name type="scientific">Mesorhabditis spiculigera</name>
    <dbReference type="NCBI Taxonomy" id="96644"/>
    <lineage>
        <taxon>Eukaryota</taxon>
        <taxon>Metazoa</taxon>
        <taxon>Ecdysozoa</taxon>
        <taxon>Nematoda</taxon>
        <taxon>Chromadorea</taxon>
        <taxon>Rhabditida</taxon>
        <taxon>Rhabditina</taxon>
        <taxon>Rhabditomorpha</taxon>
        <taxon>Rhabditoidea</taxon>
        <taxon>Rhabditidae</taxon>
        <taxon>Mesorhabditinae</taxon>
        <taxon>Mesorhabditis</taxon>
    </lineage>
</organism>
<dbReference type="PROSITE" id="PS51039">
    <property type="entry name" value="ZF_AN1"/>
    <property type="match status" value="1"/>
</dbReference>
<evidence type="ECO:0000313" key="6">
    <source>
        <dbReference type="EMBL" id="CAJ0580816.1"/>
    </source>
</evidence>
<feature type="non-terminal residue" evidence="6">
    <location>
        <position position="1"/>
    </location>
</feature>
<name>A0AA36G9T0_9BILA</name>
<evidence type="ECO:0000256" key="3">
    <source>
        <dbReference type="ARBA" id="ARBA00022833"/>
    </source>
</evidence>
<accession>A0AA36G9T0</accession>
<dbReference type="Proteomes" id="UP001177023">
    <property type="component" value="Unassembled WGS sequence"/>
</dbReference>
<reference evidence="6" key="1">
    <citation type="submission" date="2023-06" db="EMBL/GenBank/DDBJ databases">
        <authorList>
            <person name="Delattre M."/>
        </authorList>
    </citation>
    <scope>NUCLEOTIDE SEQUENCE</scope>
    <source>
        <strain evidence="6">AF72</strain>
    </source>
</reference>
<feature type="domain" description="AN1-type" evidence="5">
    <location>
        <begin position="84"/>
        <end position="130"/>
    </location>
</feature>
<evidence type="ECO:0000256" key="4">
    <source>
        <dbReference type="PROSITE-ProRule" id="PRU00449"/>
    </source>
</evidence>
<evidence type="ECO:0000313" key="7">
    <source>
        <dbReference type="Proteomes" id="UP001177023"/>
    </source>
</evidence>
<keyword evidence="3" id="KW-0862">Zinc</keyword>
<protein>
    <recommendedName>
        <fullName evidence="5">AN1-type domain-containing protein</fullName>
    </recommendedName>
</protein>
<dbReference type="InterPro" id="IPR050652">
    <property type="entry name" value="AN1_A20_ZnFinger"/>
</dbReference>
<dbReference type="GO" id="GO:0008270">
    <property type="term" value="F:zinc ion binding"/>
    <property type="evidence" value="ECO:0007669"/>
    <property type="project" value="UniProtKB-KW"/>
</dbReference>
<dbReference type="EMBL" id="CATQJA010002662">
    <property type="protein sequence ID" value="CAJ0580816.1"/>
    <property type="molecule type" value="Genomic_DNA"/>
</dbReference>
<dbReference type="SUPFAM" id="SSF118310">
    <property type="entry name" value="AN1-like Zinc finger"/>
    <property type="match status" value="1"/>
</dbReference>
<evidence type="ECO:0000259" key="5">
    <source>
        <dbReference type="PROSITE" id="PS51039"/>
    </source>
</evidence>
<keyword evidence="1" id="KW-0479">Metal-binding</keyword>
<keyword evidence="2 4" id="KW-0863">Zinc-finger</keyword>
<dbReference type="PANTHER" id="PTHR10634">
    <property type="entry name" value="AN1-TYPE ZINC FINGER PROTEIN"/>
    <property type="match status" value="1"/>
</dbReference>
<comment type="caution">
    <text evidence="6">The sequence shown here is derived from an EMBL/GenBank/DDBJ whole genome shotgun (WGS) entry which is preliminary data.</text>
</comment>
<dbReference type="Gene3D" id="4.10.1110.10">
    <property type="entry name" value="AN1-like Zinc finger"/>
    <property type="match status" value="1"/>
</dbReference>
<proteinExistence type="predicted"/>
<evidence type="ECO:0000256" key="1">
    <source>
        <dbReference type="ARBA" id="ARBA00022723"/>
    </source>
</evidence>
<evidence type="ECO:0000256" key="2">
    <source>
        <dbReference type="ARBA" id="ARBA00022771"/>
    </source>
</evidence>